<evidence type="ECO:0000313" key="1">
    <source>
        <dbReference type="EMBL" id="MPM27870.1"/>
    </source>
</evidence>
<gene>
    <name evidence="1" type="ORF">SDC9_74385</name>
</gene>
<proteinExistence type="predicted"/>
<accession>A0A644YHD6</accession>
<dbReference type="EMBL" id="VSSQ01005106">
    <property type="protein sequence ID" value="MPM27870.1"/>
    <property type="molecule type" value="Genomic_DNA"/>
</dbReference>
<organism evidence="1">
    <name type="scientific">bioreactor metagenome</name>
    <dbReference type="NCBI Taxonomy" id="1076179"/>
    <lineage>
        <taxon>unclassified sequences</taxon>
        <taxon>metagenomes</taxon>
        <taxon>ecological metagenomes</taxon>
    </lineage>
</organism>
<comment type="caution">
    <text evidence="1">The sequence shown here is derived from an EMBL/GenBank/DDBJ whole genome shotgun (WGS) entry which is preliminary data.</text>
</comment>
<sequence>MEVAIAIEVTLQDCPGIDAALKQHAERRFLREIERFFPDEQSIVDAFQAYTDAAEGGEINAQQEVLARSWLKAYDKARQAGFQGIGVEEAYFDVRLN</sequence>
<reference evidence="1" key="1">
    <citation type="submission" date="2019-08" db="EMBL/GenBank/DDBJ databases">
        <authorList>
            <person name="Kucharzyk K."/>
            <person name="Murdoch R.W."/>
            <person name="Higgins S."/>
            <person name="Loffler F."/>
        </authorList>
    </citation>
    <scope>NUCLEOTIDE SEQUENCE</scope>
</reference>
<dbReference type="AlphaFoldDB" id="A0A644YHD6"/>
<name>A0A644YHD6_9ZZZZ</name>
<protein>
    <submittedName>
        <fullName evidence="1">Uncharacterized protein</fullName>
    </submittedName>
</protein>